<dbReference type="CDD" id="cd08368">
    <property type="entry name" value="LIM"/>
    <property type="match status" value="1"/>
</dbReference>
<feature type="compositionally biased region" description="Low complexity" evidence="7">
    <location>
        <begin position="656"/>
        <end position="674"/>
    </location>
</feature>
<keyword evidence="10" id="KW-1185">Reference proteome</keyword>
<proteinExistence type="inferred from homology"/>
<feature type="compositionally biased region" description="Low complexity" evidence="7">
    <location>
        <begin position="582"/>
        <end position="598"/>
    </location>
</feature>
<evidence type="ECO:0000313" key="9">
    <source>
        <dbReference type="EMBL" id="MXQ93584.1"/>
    </source>
</evidence>
<name>A0A6B0S023_9CETA</name>
<evidence type="ECO:0000256" key="6">
    <source>
        <dbReference type="PROSITE-ProRule" id="PRU00125"/>
    </source>
</evidence>
<keyword evidence="3 6" id="KW-0862">Zinc</keyword>
<feature type="compositionally biased region" description="Basic and acidic residues" evidence="7">
    <location>
        <begin position="38"/>
        <end position="51"/>
    </location>
</feature>
<gene>
    <name evidence="9" type="ORF">E5288_WYG018909</name>
</gene>
<dbReference type="PROSITE" id="PS50023">
    <property type="entry name" value="LIM_DOMAIN_2"/>
    <property type="match status" value="1"/>
</dbReference>
<evidence type="ECO:0000313" key="10">
    <source>
        <dbReference type="Proteomes" id="UP000322234"/>
    </source>
</evidence>
<dbReference type="InterPro" id="IPR001781">
    <property type="entry name" value="Znf_LIM"/>
</dbReference>
<dbReference type="PANTHER" id="PTHR22406">
    <property type="entry name" value="NASCENT POLYPEPTIDE-ASSOCIATED COMPLEX SUBUNIT ALPHA, MUSCLE-SPECIFIC FORM"/>
    <property type="match status" value="1"/>
</dbReference>
<dbReference type="AlphaFoldDB" id="A0A6B0S023"/>
<dbReference type="GO" id="GO:0046872">
    <property type="term" value="F:metal ion binding"/>
    <property type="evidence" value="ECO:0007669"/>
    <property type="project" value="UniProtKB-KW"/>
</dbReference>
<feature type="compositionally biased region" description="Polar residues" evidence="7">
    <location>
        <begin position="675"/>
        <end position="686"/>
    </location>
</feature>
<feature type="region of interest" description="Disordered" evidence="7">
    <location>
        <begin position="526"/>
        <end position="547"/>
    </location>
</feature>
<dbReference type="InterPro" id="IPR026179">
    <property type="entry name" value="Slain"/>
</dbReference>
<reference evidence="9" key="1">
    <citation type="submission" date="2019-10" db="EMBL/GenBank/DDBJ databases">
        <title>The sequence and de novo assembly of the wild yak genome.</title>
        <authorList>
            <person name="Liu Y."/>
        </authorList>
    </citation>
    <scope>NUCLEOTIDE SEQUENCE [LARGE SCALE GENOMIC DNA]</scope>
    <source>
        <strain evidence="9">WY2019</strain>
    </source>
</reference>
<organism evidence="9 10">
    <name type="scientific">Bos mutus</name>
    <name type="common">wild yak</name>
    <dbReference type="NCBI Taxonomy" id="72004"/>
    <lineage>
        <taxon>Eukaryota</taxon>
        <taxon>Metazoa</taxon>
        <taxon>Chordata</taxon>
        <taxon>Craniata</taxon>
        <taxon>Vertebrata</taxon>
        <taxon>Euteleostomi</taxon>
        <taxon>Mammalia</taxon>
        <taxon>Eutheria</taxon>
        <taxon>Laurasiatheria</taxon>
        <taxon>Artiodactyla</taxon>
        <taxon>Ruminantia</taxon>
        <taxon>Pecora</taxon>
        <taxon>Bovidae</taxon>
        <taxon>Bovinae</taxon>
        <taxon>Bos</taxon>
    </lineage>
</organism>
<accession>A0A6B0S023</accession>
<keyword evidence="2 6" id="KW-0479">Metal-binding</keyword>
<evidence type="ECO:0000256" key="4">
    <source>
        <dbReference type="ARBA" id="ARBA00023038"/>
    </source>
</evidence>
<dbReference type="Gene3D" id="2.10.110.10">
    <property type="entry name" value="Cysteine Rich Protein"/>
    <property type="match status" value="1"/>
</dbReference>
<comment type="caution">
    <text evidence="9">The sequence shown here is derived from an EMBL/GenBank/DDBJ whole genome shotgun (WGS) entry which is preliminary data.</text>
</comment>
<evidence type="ECO:0000259" key="8">
    <source>
        <dbReference type="PROSITE" id="PS50023"/>
    </source>
</evidence>
<dbReference type="GO" id="GO:0035371">
    <property type="term" value="C:microtubule plus-end"/>
    <property type="evidence" value="ECO:0007669"/>
    <property type="project" value="TreeGrafter"/>
</dbReference>
<protein>
    <recommendedName>
        <fullName evidence="8">LIM zinc-binding domain-containing protein</fullName>
    </recommendedName>
</protein>
<evidence type="ECO:0000256" key="7">
    <source>
        <dbReference type="SAM" id="MobiDB-lite"/>
    </source>
</evidence>
<feature type="compositionally biased region" description="Polar residues" evidence="7">
    <location>
        <begin position="103"/>
        <end position="119"/>
    </location>
</feature>
<dbReference type="SMART" id="SM00132">
    <property type="entry name" value="LIM"/>
    <property type="match status" value="1"/>
</dbReference>
<feature type="region of interest" description="Disordered" evidence="7">
    <location>
        <begin position="702"/>
        <end position="721"/>
    </location>
</feature>
<dbReference type="PANTHER" id="PTHR22406:SF2">
    <property type="entry name" value="SLAIN MOTIF-CONTAINING PROTEIN 1"/>
    <property type="match status" value="1"/>
</dbReference>
<feature type="region of interest" description="Disordered" evidence="7">
    <location>
        <begin position="38"/>
        <end position="122"/>
    </location>
</feature>
<comment type="similarity">
    <text evidence="1">Belongs to the SLAIN motif-containing family.</text>
</comment>
<dbReference type="Proteomes" id="UP000322234">
    <property type="component" value="Unassembled WGS sequence"/>
</dbReference>
<dbReference type="GO" id="GO:0007020">
    <property type="term" value="P:microtubule nucleation"/>
    <property type="evidence" value="ECO:0007669"/>
    <property type="project" value="TreeGrafter"/>
</dbReference>
<feature type="compositionally biased region" description="Low complexity" evidence="7">
    <location>
        <begin position="537"/>
        <end position="546"/>
    </location>
</feature>
<feature type="region of interest" description="Disordered" evidence="7">
    <location>
        <begin position="582"/>
        <end position="606"/>
    </location>
</feature>
<feature type="domain" description="LIM zinc-binding" evidence="8">
    <location>
        <begin position="400"/>
        <end position="466"/>
    </location>
</feature>
<evidence type="ECO:0000256" key="2">
    <source>
        <dbReference type="ARBA" id="ARBA00022723"/>
    </source>
</evidence>
<keyword evidence="5" id="KW-0175">Coiled coil</keyword>
<evidence type="ECO:0000256" key="5">
    <source>
        <dbReference type="ARBA" id="ARBA00023054"/>
    </source>
</evidence>
<dbReference type="Pfam" id="PF15301">
    <property type="entry name" value="SLAIN"/>
    <property type="match status" value="1"/>
</dbReference>
<dbReference type="PROSITE" id="PS00478">
    <property type="entry name" value="LIM_DOMAIN_1"/>
    <property type="match status" value="1"/>
</dbReference>
<evidence type="ECO:0000256" key="3">
    <source>
        <dbReference type="ARBA" id="ARBA00022833"/>
    </source>
</evidence>
<evidence type="ECO:0000256" key="1">
    <source>
        <dbReference type="ARBA" id="ARBA00006652"/>
    </source>
</evidence>
<keyword evidence="4 6" id="KW-0440">LIM domain</keyword>
<feature type="compositionally biased region" description="Polar residues" evidence="7">
    <location>
        <begin position="526"/>
        <end position="536"/>
    </location>
</feature>
<dbReference type="GO" id="GO:0031116">
    <property type="term" value="P:positive regulation of microtubule polymerization"/>
    <property type="evidence" value="ECO:0007669"/>
    <property type="project" value="TreeGrafter"/>
</dbReference>
<feature type="compositionally biased region" description="Basic and acidic residues" evidence="7">
    <location>
        <begin position="61"/>
        <end position="93"/>
    </location>
</feature>
<dbReference type="EMBL" id="VBQZ03000095">
    <property type="protein sequence ID" value="MXQ93584.1"/>
    <property type="molecule type" value="Genomic_DNA"/>
</dbReference>
<sequence length="853" mass="94967">MDSKQLGKSIKHYQATEQGEIQRRSQVLTGRQHVQFHLEKNISHRKRDENYGRAVLHRHNSHDALDRKTNEREEPKATISRYRSDDTLDREPTVHPPIPPKPSSTVSSPNQPKQDNRNQGLDGLFRANLKSELMEKRAKSLENLIFVNTRTDKDGKGKQDLNGLIKVNPETHKNIKRGQSLDNLIQVTPEVNRSNPSSKDLDNLIKVNPRTGESVQGDQSLDNVIRVTPETNKTHQGSQDLDSLIKVTPSAKKSSEQGLDELINVSPKAVKNTARNQDLDKLIKVNPAVIRSNQSQALDNLIQVKPSALRNTKRQDGQVTGSTETLISPSSRTAAYSYEARKMLSSNAETRHAGSKDTVVYTRTYMENSKSPKDGYQETVSGKYIQTVYSTSDRSVIERDMCTYCRKPLGTETKMILDELQICCHSTCFKCEICKQPLENLQAGDSIWIYRQTIHCESCYSKVVVFGFINLNAVVILGLYVGSSKTFPSSEKSLSPLQWCRHVLDNPTPEMEAARRSLCFRLEQGYTSRGSPLSPQSSIDSELSTSELEDDSISMGYKLQDLTDVQIMARLQEESLRQDYASTSASVSRHSSSVSLNSGKKGTCSDQEYDRFSLEDEEFDHLPPPQPRLPRCSPFQRGIPHSQTFSSIRECRRSPSSQYFPSNNYQQQQYYSPQVQTPDQQPNRTNGGDKLRRSMPNLARMPSTTTISSNGSSPVTVRNSQSFDSSLHGAANGISRIQSCIPSPGQLQHRIHSVGHFPASVRQPLKATAYVSPTVQGSSNAPLSNSLQLYSNTGIPTPTKAAASGIMGRSALPRPSLAINGSNLPRSKIAQPVRRYFASMYSISEVVSALIPP</sequence>
<feature type="region of interest" description="Disordered" evidence="7">
    <location>
        <begin position="618"/>
        <end position="696"/>
    </location>
</feature>
<feature type="region of interest" description="Disordered" evidence="7">
    <location>
        <begin position="1"/>
        <end position="22"/>
    </location>
</feature>
<dbReference type="GO" id="GO:0031122">
    <property type="term" value="P:cytoplasmic microtubule organization"/>
    <property type="evidence" value="ECO:0007669"/>
    <property type="project" value="TreeGrafter"/>
</dbReference>